<dbReference type="Gene3D" id="3.40.50.720">
    <property type="entry name" value="NAD(P)-binding Rossmann-like Domain"/>
    <property type="match status" value="1"/>
</dbReference>
<dbReference type="PANTHER" id="PTHR11695:SF648">
    <property type="entry name" value="ZINC-BINDING OXIDOREDUCTASE"/>
    <property type="match status" value="1"/>
</dbReference>
<dbReference type="RefSeq" id="WP_155306010.1">
    <property type="nucleotide sequence ID" value="NZ_AP021875.1"/>
</dbReference>
<dbReference type="OrthoDB" id="9805663at2"/>
<dbReference type="EMBL" id="AP021875">
    <property type="protein sequence ID" value="BBO77245.1"/>
    <property type="molecule type" value="Genomic_DNA"/>
</dbReference>
<dbReference type="SUPFAM" id="SSF51735">
    <property type="entry name" value="NAD(P)-binding Rossmann-fold domains"/>
    <property type="match status" value="1"/>
</dbReference>
<dbReference type="AlphaFoldDB" id="A0A5K7Z973"/>
<dbReference type="InterPro" id="IPR020843">
    <property type="entry name" value="ER"/>
</dbReference>
<dbReference type="Gene3D" id="3.90.180.10">
    <property type="entry name" value="Medium-chain alcohol dehydrogenases, catalytic domain"/>
    <property type="match status" value="1"/>
</dbReference>
<accession>A0A5K7Z973</accession>
<dbReference type="GO" id="GO:0016491">
    <property type="term" value="F:oxidoreductase activity"/>
    <property type="evidence" value="ECO:0007669"/>
    <property type="project" value="InterPro"/>
</dbReference>
<feature type="domain" description="Enoyl reductase (ER)" evidence="1">
    <location>
        <begin position="10"/>
        <end position="320"/>
    </location>
</feature>
<dbReference type="Proteomes" id="UP000427769">
    <property type="component" value="Chromosome"/>
</dbReference>
<organism evidence="2 3">
    <name type="scientific">Desulfosarcina widdelii</name>
    <dbReference type="NCBI Taxonomy" id="947919"/>
    <lineage>
        <taxon>Bacteria</taxon>
        <taxon>Pseudomonadati</taxon>
        <taxon>Thermodesulfobacteriota</taxon>
        <taxon>Desulfobacteria</taxon>
        <taxon>Desulfobacterales</taxon>
        <taxon>Desulfosarcinaceae</taxon>
        <taxon>Desulfosarcina</taxon>
    </lineage>
</organism>
<dbReference type="SMART" id="SM00829">
    <property type="entry name" value="PKS_ER"/>
    <property type="match status" value="1"/>
</dbReference>
<evidence type="ECO:0000313" key="2">
    <source>
        <dbReference type="EMBL" id="BBO77245.1"/>
    </source>
</evidence>
<evidence type="ECO:0000259" key="1">
    <source>
        <dbReference type="SMART" id="SM00829"/>
    </source>
</evidence>
<dbReference type="InterPro" id="IPR050700">
    <property type="entry name" value="YIM1/Zinc_Alcohol_DH_Fams"/>
</dbReference>
<reference evidence="2 3" key="1">
    <citation type="submission" date="2019-11" db="EMBL/GenBank/DDBJ databases">
        <title>Comparative genomics of hydrocarbon-degrading Desulfosarcina strains.</title>
        <authorList>
            <person name="Watanabe M."/>
            <person name="Kojima H."/>
            <person name="Fukui M."/>
        </authorList>
    </citation>
    <scope>NUCLEOTIDE SEQUENCE [LARGE SCALE GENOMIC DNA]</scope>
    <source>
        <strain evidence="2 3">PP31</strain>
    </source>
</reference>
<protein>
    <submittedName>
        <fullName evidence="2">Alcohol dehydrogenase</fullName>
    </submittedName>
</protein>
<dbReference type="InterPro" id="IPR036291">
    <property type="entry name" value="NAD(P)-bd_dom_sf"/>
</dbReference>
<keyword evidence="3" id="KW-1185">Reference proteome</keyword>
<dbReference type="CDD" id="cd08267">
    <property type="entry name" value="MDR1"/>
    <property type="match status" value="1"/>
</dbReference>
<evidence type="ECO:0000313" key="3">
    <source>
        <dbReference type="Proteomes" id="UP000427769"/>
    </source>
</evidence>
<dbReference type="Pfam" id="PF08240">
    <property type="entry name" value="ADH_N"/>
    <property type="match status" value="1"/>
</dbReference>
<proteinExistence type="predicted"/>
<sequence length="324" mass="34821">MKAVVYERYGPPDVLEIKEVAIPVPKGNEVLIKVKATTVTSGDRRLRSMDVPAGFRLISRLAFGLMRPRRKILGMELAGRIEAIGKDVNRFKPDDAVFALCGAEMAAHAQYKCMRADQAIAAKPSNLTWDQAAAIPFGGTAALYFLKKASLKRGEKVLVNGASGSVGIAAVQLARHFGTEVTGVCSTANVALVKSLGVERIIDYTREDFTKTDDTYDVIVDTAGTAGFSRSRGSLKEGGRLLLIVGGLPDMLQIPRAAMTGSRRIIAGAASGSGEDLHFLAGLAEAGEFKPVIDRQYPLEQIVDAHRYVDTGRKKGNVVITMFP</sequence>
<dbReference type="InterPro" id="IPR013154">
    <property type="entry name" value="ADH-like_N"/>
</dbReference>
<dbReference type="SUPFAM" id="SSF50129">
    <property type="entry name" value="GroES-like"/>
    <property type="match status" value="1"/>
</dbReference>
<name>A0A5K7Z973_9BACT</name>
<dbReference type="PANTHER" id="PTHR11695">
    <property type="entry name" value="ALCOHOL DEHYDROGENASE RELATED"/>
    <property type="match status" value="1"/>
</dbReference>
<dbReference type="KEGG" id="dwd:DSCW_46620"/>
<gene>
    <name evidence="2" type="ORF">DSCW_46620</name>
</gene>
<dbReference type="Pfam" id="PF13602">
    <property type="entry name" value="ADH_zinc_N_2"/>
    <property type="match status" value="1"/>
</dbReference>
<dbReference type="InterPro" id="IPR011032">
    <property type="entry name" value="GroES-like_sf"/>
</dbReference>